<dbReference type="InterPro" id="IPR036866">
    <property type="entry name" value="RibonucZ/Hydroxyglut_hydro"/>
</dbReference>
<name>A0A8S1ZBT5_ARAAE</name>
<proteinExistence type="inferred from homology"/>
<dbReference type="EMBL" id="LR999451">
    <property type="protein sequence ID" value="CAE5956681.1"/>
    <property type="molecule type" value="Genomic_DNA"/>
</dbReference>
<comment type="similarity">
    <text evidence="5">Belongs to the metallo-beta-lactamase superfamily. Glyoxalase II family.</text>
</comment>
<dbReference type="InterPro" id="IPR001279">
    <property type="entry name" value="Metallo-B-lactamas"/>
</dbReference>
<dbReference type="InterPro" id="IPR032282">
    <property type="entry name" value="HAGH_C"/>
</dbReference>
<dbReference type="Pfam" id="PF00753">
    <property type="entry name" value="Lactamase_B"/>
    <property type="match status" value="1"/>
</dbReference>
<dbReference type="InterPro" id="IPR036047">
    <property type="entry name" value="F-box-like_dom_sf"/>
</dbReference>
<organism evidence="10 11">
    <name type="scientific">Arabidopsis arenosa</name>
    <name type="common">Sand rock-cress</name>
    <name type="synonym">Cardaminopsis arenosa</name>
    <dbReference type="NCBI Taxonomy" id="38785"/>
    <lineage>
        <taxon>Eukaryota</taxon>
        <taxon>Viridiplantae</taxon>
        <taxon>Streptophyta</taxon>
        <taxon>Embryophyta</taxon>
        <taxon>Tracheophyta</taxon>
        <taxon>Spermatophyta</taxon>
        <taxon>Magnoliopsida</taxon>
        <taxon>eudicotyledons</taxon>
        <taxon>Gunneridae</taxon>
        <taxon>Pentapetalae</taxon>
        <taxon>rosids</taxon>
        <taxon>malvids</taxon>
        <taxon>Brassicales</taxon>
        <taxon>Brassicaceae</taxon>
        <taxon>Camelineae</taxon>
        <taxon>Arabidopsis</taxon>
    </lineage>
</organism>
<evidence type="ECO:0000313" key="10">
    <source>
        <dbReference type="EMBL" id="CAE5956681.1"/>
    </source>
</evidence>
<evidence type="ECO:0000256" key="5">
    <source>
        <dbReference type="ARBA" id="ARBA00006759"/>
    </source>
</evidence>
<dbReference type="SUPFAM" id="SSF110069">
    <property type="entry name" value="ApaG-like"/>
    <property type="match status" value="1"/>
</dbReference>
<evidence type="ECO:0000256" key="3">
    <source>
        <dbReference type="ARBA" id="ARBA00001954"/>
    </source>
</evidence>
<evidence type="ECO:0000259" key="9">
    <source>
        <dbReference type="PROSITE" id="PS51087"/>
    </source>
</evidence>
<comment type="cofactor">
    <cofactor evidence="4">
        <name>Fe(3+)</name>
        <dbReference type="ChEBI" id="CHEBI:29034"/>
    </cofactor>
</comment>
<dbReference type="SUPFAM" id="SSF81383">
    <property type="entry name" value="F-box domain"/>
    <property type="match status" value="1"/>
</dbReference>
<evidence type="ECO:0000256" key="2">
    <source>
        <dbReference type="ARBA" id="ARBA00001947"/>
    </source>
</evidence>
<dbReference type="InterPro" id="IPR007474">
    <property type="entry name" value="ApaG_domain"/>
</dbReference>
<evidence type="ECO:0000256" key="6">
    <source>
        <dbReference type="ARBA" id="ARBA00022723"/>
    </source>
</evidence>
<dbReference type="NCBIfam" id="TIGR03413">
    <property type="entry name" value="GSH_gloB"/>
    <property type="match status" value="1"/>
</dbReference>
<comment type="cofactor">
    <cofactor evidence="3">
        <name>Fe(2+)</name>
        <dbReference type="ChEBI" id="CHEBI:29033"/>
    </cofactor>
</comment>
<keyword evidence="11" id="KW-1185">Reference proteome</keyword>
<dbReference type="GO" id="GO:0046872">
    <property type="term" value="F:metal ion binding"/>
    <property type="evidence" value="ECO:0007669"/>
    <property type="project" value="UniProtKB-KW"/>
</dbReference>
<comment type="cofactor">
    <cofactor evidence="2">
        <name>Zn(2+)</name>
        <dbReference type="ChEBI" id="CHEBI:29105"/>
    </cofactor>
</comment>
<dbReference type="SMART" id="SM00849">
    <property type="entry name" value="Lactamase_B"/>
    <property type="match status" value="1"/>
</dbReference>
<keyword evidence="7" id="KW-0378">Hydrolase</keyword>
<dbReference type="PANTHER" id="PTHR47463:SF2">
    <property type="entry name" value="F-BOX PROTEIN SKIP16"/>
    <property type="match status" value="1"/>
</dbReference>
<dbReference type="FunFam" id="3.60.15.10:FF:000019">
    <property type="entry name" value="Hydroxyacylglutathione hydrolase, mitochondrial"/>
    <property type="match status" value="1"/>
</dbReference>
<evidence type="ECO:0000256" key="1">
    <source>
        <dbReference type="ARBA" id="ARBA00001623"/>
    </source>
</evidence>
<dbReference type="CDD" id="cd07723">
    <property type="entry name" value="hydroxyacylglutathione_hydrolase_MBL-fold"/>
    <property type="match status" value="1"/>
</dbReference>
<dbReference type="Proteomes" id="UP000682877">
    <property type="component" value="Chromosome 1"/>
</dbReference>
<evidence type="ECO:0000313" key="11">
    <source>
        <dbReference type="Proteomes" id="UP000682877"/>
    </source>
</evidence>
<dbReference type="Gene3D" id="3.60.15.10">
    <property type="entry name" value="Ribonuclease Z/Hydroxyacylglutathione hydrolase-like"/>
    <property type="match status" value="1"/>
</dbReference>
<dbReference type="HAMAP" id="MF_01374">
    <property type="entry name" value="Glyoxalase_2"/>
    <property type="match status" value="1"/>
</dbReference>
<dbReference type="GO" id="GO:0004416">
    <property type="term" value="F:hydroxyacylglutathione hydrolase activity"/>
    <property type="evidence" value="ECO:0007669"/>
    <property type="project" value="UniProtKB-EC"/>
</dbReference>
<dbReference type="SUPFAM" id="SSF56281">
    <property type="entry name" value="Metallo-hydrolase/oxidoreductase"/>
    <property type="match status" value="1"/>
</dbReference>
<keyword evidence="8" id="KW-0862">Zinc</keyword>
<protein>
    <recommendedName>
        <fullName evidence="9">ApaG domain-containing protein</fullName>
    </recommendedName>
</protein>
<dbReference type="InterPro" id="IPR017782">
    <property type="entry name" value="Hydroxyacylglutathione_Hdrlase"/>
</dbReference>
<sequence>MQAISKVSSAASFLRCSRKLASQPCVRPCVRQLHLRKGLVSGAMKLFSSPLRTLRGAGKSVRFSRFCSVSNVSSSLQIELVPCLADNYAYILHDEDTGTVGVVDPSEAVPVMDALQKNSRNLTYILNTHHHYDHTGGNLELKDRYGAKVIGSAVDRDRIPGIDVALKDGDKWMFAGHEVHVMETPGHTRGHISFYFPGARAIFTGDTLFSLSCGKLFEGTPEQMLASLQRIIALPDDTSVYCGHEYTLSNSKFALSIEPTNEVLQSYAAYVAELRNKKLPTIPTTMKMEKACNPFLRAGNTDIRRALGIPETADEAEALEPTKATEKMSLSETKAMGLEDAGDLILHIVLSKIGPESTARVACVSKRLKVSASEESLWSIFCSNDLNISTPLDPHGDPAPSFKRAYQLWRESFRMYPWNLVKRVRLCWDKLKLWLILNFPEAKATLRKGATEDDLQELETSLKVKLPLPTRLLYRFVDGQELSSSNGLDGSLGLIGGYSAYSHDVNVYLLPLKEVIRETKETMLHLGFSSRLNLIVMAASVVASLKIFLLDCTNGQLFTGTSNRQLLPCVPDSLVRSVHDINGDLQQDAMLLWLEEHGRRLQTGTIKVREQYNVKSISLFPEIPPLCSVAVTNGVQVRASSVFIPEISNLRDQPPAYWYAYSIRMSLMPEGCILNGTHHSSCQLYWRRWVIRADNEAIDNVNGEAVIGKYPLLQAGEEEFVYESCSSFPTTAGSIEGSFTFVPGSLRDPKGSQFEVKVAEFPLELPDYIF</sequence>
<dbReference type="PANTHER" id="PTHR47463">
    <property type="entry name" value="F-BOX PROTEIN SKIP16"/>
    <property type="match status" value="1"/>
</dbReference>
<evidence type="ECO:0000256" key="8">
    <source>
        <dbReference type="ARBA" id="ARBA00022833"/>
    </source>
</evidence>
<feature type="domain" description="ApaG" evidence="9">
    <location>
        <begin position="629"/>
        <end position="770"/>
    </location>
</feature>
<evidence type="ECO:0000256" key="4">
    <source>
        <dbReference type="ARBA" id="ARBA00001965"/>
    </source>
</evidence>
<dbReference type="InterPro" id="IPR035680">
    <property type="entry name" value="Clx_II_MBL"/>
</dbReference>
<dbReference type="AlphaFoldDB" id="A0A8S1ZBT5"/>
<dbReference type="PROSITE" id="PS51087">
    <property type="entry name" value="APAG"/>
    <property type="match status" value="1"/>
</dbReference>
<comment type="catalytic activity">
    <reaction evidence="1">
        <text>an S-(2-hydroxyacyl)glutathione + H2O = a 2-hydroxy carboxylate + glutathione + H(+)</text>
        <dbReference type="Rhea" id="RHEA:21864"/>
        <dbReference type="ChEBI" id="CHEBI:15377"/>
        <dbReference type="ChEBI" id="CHEBI:15378"/>
        <dbReference type="ChEBI" id="CHEBI:57925"/>
        <dbReference type="ChEBI" id="CHEBI:58896"/>
        <dbReference type="ChEBI" id="CHEBI:71261"/>
        <dbReference type="EC" id="3.1.2.6"/>
    </reaction>
</comment>
<dbReference type="Gene3D" id="2.60.40.1470">
    <property type="entry name" value="ApaG domain"/>
    <property type="match status" value="1"/>
</dbReference>
<accession>A0A8S1ZBT5</accession>
<keyword evidence="6" id="KW-0479">Metal-binding</keyword>
<dbReference type="Pfam" id="PF04379">
    <property type="entry name" value="DUF525"/>
    <property type="match status" value="1"/>
</dbReference>
<reference evidence="10" key="1">
    <citation type="submission" date="2021-01" db="EMBL/GenBank/DDBJ databases">
        <authorList>
            <person name="Bezrukov I."/>
        </authorList>
    </citation>
    <scope>NUCLEOTIDE SEQUENCE</scope>
</reference>
<evidence type="ECO:0000256" key="7">
    <source>
        <dbReference type="ARBA" id="ARBA00022801"/>
    </source>
</evidence>
<gene>
    <name evidence="10" type="ORF">AARE701A_LOCUS440</name>
</gene>
<dbReference type="Pfam" id="PF16123">
    <property type="entry name" value="HAGH_C"/>
    <property type="match status" value="1"/>
</dbReference>
<dbReference type="InterPro" id="IPR036767">
    <property type="entry name" value="ApaG_sf"/>
</dbReference>
<dbReference type="GO" id="GO:0019243">
    <property type="term" value="P:methylglyoxal catabolic process to D-lactate via S-lactoyl-glutathione"/>
    <property type="evidence" value="ECO:0007669"/>
    <property type="project" value="InterPro"/>
</dbReference>